<dbReference type="CDD" id="cd00093">
    <property type="entry name" value="HTH_XRE"/>
    <property type="match status" value="1"/>
</dbReference>
<keyword evidence="3" id="KW-1185">Reference proteome</keyword>
<comment type="caution">
    <text evidence="2">The sequence shown here is derived from an EMBL/GenBank/DDBJ whole genome shotgun (WGS) entry which is preliminary data.</text>
</comment>
<evidence type="ECO:0000259" key="1">
    <source>
        <dbReference type="PROSITE" id="PS50943"/>
    </source>
</evidence>
<evidence type="ECO:0000313" key="2">
    <source>
        <dbReference type="EMBL" id="MBP2323266.1"/>
    </source>
</evidence>
<dbReference type="RefSeq" id="WP_209639385.1">
    <property type="nucleotide sequence ID" value="NZ_JAGINW010000001.1"/>
</dbReference>
<sequence>MTEPARPIFVRRKLGAKLRRLRERAELTLADAAPRLDRTKSALHRVETGETKADVHLVRTMMDIYDCFDPNLLDEARHALKPPWYRAYGVKDKGYVDVETEAEEVNQVQLVGIPGLLQTKAYTRALFHVGRSRSPEELDCDVKVRGIRQLRLTSEERPLQLVAVVHEAALRRVVGGRRVMREQMRHLVKAAALPTVTLQVIPLDEGSYMVPYGPFNLLRFPDPEDPELLYIEHPGGAHHIEEAPKVREGRLVFDQLRIHALSPTDSVALIERLATELYGPRQVRHARGPLRTDLAEEHL</sequence>
<dbReference type="EMBL" id="JAGINW010000001">
    <property type="protein sequence ID" value="MBP2323266.1"/>
    <property type="molecule type" value="Genomic_DNA"/>
</dbReference>
<proteinExistence type="predicted"/>
<feature type="domain" description="HTH cro/C1-type" evidence="1">
    <location>
        <begin position="18"/>
        <end position="73"/>
    </location>
</feature>
<dbReference type="Gene3D" id="1.10.260.40">
    <property type="entry name" value="lambda repressor-like DNA-binding domains"/>
    <property type="match status" value="1"/>
</dbReference>
<reference evidence="2 3" key="1">
    <citation type="submission" date="2021-03" db="EMBL/GenBank/DDBJ databases">
        <title>Sequencing the genomes of 1000 actinobacteria strains.</title>
        <authorList>
            <person name="Klenk H.-P."/>
        </authorList>
    </citation>
    <scope>NUCLEOTIDE SEQUENCE [LARGE SCALE GENOMIC DNA]</scope>
    <source>
        <strain evidence="2 3">DSM 46670</strain>
    </source>
</reference>
<gene>
    <name evidence="2" type="ORF">JOF56_003651</name>
</gene>
<dbReference type="Pfam" id="PF13560">
    <property type="entry name" value="HTH_31"/>
    <property type="match status" value="1"/>
</dbReference>
<name>A0ABS4TFS1_9PSEU</name>
<dbReference type="SUPFAM" id="SSF47413">
    <property type="entry name" value="lambda repressor-like DNA-binding domains"/>
    <property type="match status" value="1"/>
</dbReference>
<dbReference type="Pfam" id="PF19054">
    <property type="entry name" value="DUF5753"/>
    <property type="match status" value="1"/>
</dbReference>
<accession>A0ABS4TFS1</accession>
<dbReference type="InterPro" id="IPR010982">
    <property type="entry name" value="Lambda_DNA-bd_dom_sf"/>
</dbReference>
<protein>
    <submittedName>
        <fullName evidence="2">Transcriptional regulator with XRE-family HTH domain</fullName>
    </submittedName>
</protein>
<dbReference type="PROSITE" id="PS50943">
    <property type="entry name" value="HTH_CROC1"/>
    <property type="match status" value="1"/>
</dbReference>
<dbReference type="SMART" id="SM00530">
    <property type="entry name" value="HTH_XRE"/>
    <property type="match status" value="1"/>
</dbReference>
<dbReference type="InterPro" id="IPR001387">
    <property type="entry name" value="Cro/C1-type_HTH"/>
</dbReference>
<evidence type="ECO:0000313" key="3">
    <source>
        <dbReference type="Proteomes" id="UP001519332"/>
    </source>
</evidence>
<organism evidence="2 3">
    <name type="scientific">Kibdelosporangium banguiense</name>
    <dbReference type="NCBI Taxonomy" id="1365924"/>
    <lineage>
        <taxon>Bacteria</taxon>
        <taxon>Bacillati</taxon>
        <taxon>Actinomycetota</taxon>
        <taxon>Actinomycetes</taxon>
        <taxon>Pseudonocardiales</taxon>
        <taxon>Pseudonocardiaceae</taxon>
        <taxon>Kibdelosporangium</taxon>
    </lineage>
</organism>
<dbReference type="InterPro" id="IPR043917">
    <property type="entry name" value="DUF5753"/>
</dbReference>
<dbReference type="Proteomes" id="UP001519332">
    <property type="component" value="Unassembled WGS sequence"/>
</dbReference>